<sequence length="511" mass="54023">MLVEITKVPNAENSVIHLHPTDNVAVARVPLPAGTELRVDGLPVTVRDAIPAGHKIALWDIAPGETVERYGQVIGRAKLPIDAGRHIHTHNLAYEELALDYEFPTTETAVPTPRPDAPTFLGYPREDGRVGTRNYIAVVAASNCAAHAAELIARSYEGVTLPPNVDGVVAFPHGEGCGHAFGPDVDQLRRTLGGVLVHPNVSAALILGLGCEVNQIDHYLGAGSPRTNRLVGMTLQTSGGTPGILAAARREIGRFFEQAAAENRVPVPASKIILGLNCGGSDSFSGITANPALGFCSDLLAELGAASVLAETPEIFGAEHLLVRRARNREIADKLLGCISRYKKYLSRFDGSFDDNPSPGNKEGGLSNILEKSLGAVAKGGTSPLIDVYEYAEKITAPGFSFMNTPGYDPVSLTGLAAGGCNLIAFTTGRGSAIGFPTIPVIKISTNTHTYRAMPDNMDINAGAIADGESTIQQTGREIFHALLAIASGRPTCAERLGHKEFVPWRIGPVM</sequence>
<dbReference type="InterPro" id="IPR013974">
    <property type="entry name" value="SAF"/>
</dbReference>
<organism evidence="4">
    <name type="scientific">Solibacter usitatus (strain Ellin6076)</name>
    <dbReference type="NCBI Taxonomy" id="234267"/>
    <lineage>
        <taxon>Bacteria</taxon>
        <taxon>Pseudomonadati</taxon>
        <taxon>Acidobacteriota</taxon>
        <taxon>Terriglobia</taxon>
        <taxon>Bryobacterales</taxon>
        <taxon>Solibacteraceae</taxon>
        <taxon>Candidatus Solibacter</taxon>
    </lineage>
</organism>
<dbReference type="EMBL" id="CP000473">
    <property type="protein sequence ID" value="ABJ82445.1"/>
    <property type="molecule type" value="Genomic_DNA"/>
</dbReference>
<name>Q028V7_SOLUE</name>
<dbReference type="FunCoup" id="Q028V7">
    <property type="interactions" value="139"/>
</dbReference>
<comment type="similarity">
    <text evidence="1">Belongs to the UxaA family.</text>
</comment>
<dbReference type="eggNOG" id="COG2721">
    <property type="taxonomic scope" value="Bacteria"/>
</dbReference>
<dbReference type="InterPro" id="IPR044144">
    <property type="entry name" value="SAF_UxaA/GarD"/>
</dbReference>
<keyword evidence="2 4" id="KW-0456">Lyase</keyword>
<proteinExistence type="inferred from homology"/>
<evidence type="ECO:0000256" key="1">
    <source>
        <dbReference type="ARBA" id="ARBA00010986"/>
    </source>
</evidence>
<dbReference type="AlphaFoldDB" id="Q028V7"/>
<dbReference type="PANTHER" id="PTHR30536">
    <property type="entry name" value="ALTRONATE/GALACTARATE DEHYDRATASE"/>
    <property type="match status" value="1"/>
</dbReference>
<dbReference type="OrthoDB" id="9804574at2"/>
<dbReference type="InterPro" id="IPR052172">
    <property type="entry name" value="UxaA_altronate/galactarate_dh"/>
</dbReference>
<dbReference type="GO" id="GO:0019698">
    <property type="term" value="P:D-galacturonate catabolic process"/>
    <property type="evidence" value="ECO:0007669"/>
    <property type="project" value="TreeGrafter"/>
</dbReference>
<dbReference type="InParanoid" id="Q028V7"/>
<dbReference type="HOGENOM" id="CLU_029189_0_0_0"/>
<dbReference type="EC" id="4.2.1.7" evidence="4"/>
<dbReference type="Pfam" id="PF04295">
    <property type="entry name" value="GD_AH_second"/>
    <property type="match status" value="1"/>
</dbReference>
<dbReference type="CDD" id="cd11613">
    <property type="entry name" value="SAF_AH_GD"/>
    <property type="match status" value="1"/>
</dbReference>
<evidence type="ECO:0000259" key="3">
    <source>
        <dbReference type="SMART" id="SM00858"/>
    </source>
</evidence>
<dbReference type="GO" id="GO:0008789">
    <property type="term" value="F:altronate dehydratase activity"/>
    <property type="evidence" value="ECO:0007669"/>
    <property type="project" value="UniProtKB-EC"/>
</dbReference>
<dbReference type="KEGG" id="sus:Acid_1453"/>
<dbReference type="Pfam" id="PF08666">
    <property type="entry name" value="SAF"/>
    <property type="match status" value="1"/>
</dbReference>
<dbReference type="InterPro" id="IPR007392">
    <property type="entry name" value="GD_AH_second"/>
</dbReference>
<dbReference type="Gene3D" id="2.30.130.110">
    <property type="match status" value="1"/>
</dbReference>
<dbReference type="Pfam" id="PF20629">
    <property type="entry name" value="GD_AH_C"/>
    <property type="match status" value="1"/>
</dbReference>
<dbReference type="InterPro" id="IPR048332">
    <property type="entry name" value="GD_AH_C"/>
</dbReference>
<accession>Q028V7</accession>
<dbReference type="PANTHER" id="PTHR30536:SF5">
    <property type="entry name" value="ALTRONATE DEHYDRATASE"/>
    <property type="match status" value="1"/>
</dbReference>
<evidence type="ECO:0000256" key="2">
    <source>
        <dbReference type="ARBA" id="ARBA00023239"/>
    </source>
</evidence>
<feature type="domain" description="SAF" evidence="3">
    <location>
        <begin position="22"/>
        <end position="93"/>
    </location>
</feature>
<gene>
    <name evidence="4" type="ordered locus">Acid_1453</name>
</gene>
<dbReference type="STRING" id="234267.Acid_1453"/>
<protein>
    <submittedName>
        <fullName evidence="4">Altronate dehydratase</fullName>
        <ecNumber evidence="4">4.2.1.7</ecNumber>
    </submittedName>
</protein>
<evidence type="ECO:0000313" key="4">
    <source>
        <dbReference type="EMBL" id="ABJ82445.1"/>
    </source>
</evidence>
<dbReference type="SMART" id="SM00858">
    <property type="entry name" value="SAF"/>
    <property type="match status" value="1"/>
</dbReference>
<reference evidence="4" key="1">
    <citation type="submission" date="2006-10" db="EMBL/GenBank/DDBJ databases">
        <title>Complete sequence of Solibacter usitatus Ellin6076.</title>
        <authorList>
            <consortium name="US DOE Joint Genome Institute"/>
            <person name="Copeland A."/>
            <person name="Lucas S."/>
            <person name="Lapidus A."/>
            <person name="Barry K."/>
            <person name="Detter J.C."/>
            <person name="Glavina del Rio T."/>
            <person name="Hammon N."/>
            <person name="Israni S."/>
            <person name="Dalin E."/>
            <person name="Tice H."/>
            <person name="Pitluck S."/>
            <person name="Thompson L.S."/>
            <person name="Brettin T."/>
            <person name="Bruce D."/>
            <person name="Han C."/>
            <person name="Tapia R."/>
            <person name="Gilna P."/>
            <person name="Schmutz J."/>
            <person name="Larimer F."/>
            <person name="Land M."/>
            <person name="Hauser L."/>
            <person name="Kyrpides N."/>
            <person name="Mikhailova N."/>
            <person name="Janssen P.H."/>
            <person name="Kuske C.R."/>
            <person name="Richardson P."/>
        </authorList>
    </citation>
    <scope>NUCLEOTIDE SEQUENCE</scope>
    <source>
        <strain evidence="4">Ellin6076</strain>
    </source>
</reference>